<dbReference type="RefSeq" id="WP_004869419.1">
    <property type="nucleotide sequence ID" value="NZ_CP005986.1"/>
</dbReference>
<dbReference type="eggNOG" id="COG3434">
    <property type="taxonomic scope" value="Bacteria"/>
</dbReference>
<dbReference type="InterPro" id="IPR014408">
    <property type="entry name" value="dGMP_Pdiesterase_EAL/HD-GYP"/>
</dbReference>
<dbReference type="Gene3D" id="3.20.20.450">
    <property type="entry name" value="EAL domain"/>
    <property type="match status" value="1"/>
</dbReference>
<dbReference type="PANTHER" id="PTHR33525:SF4">
    <property type="entry name" value="CYCLIC DI-GMP PHOSPHODIESTERASE CDGJ"/>
    <property type="match status" value="1"/>
</dbReference>
<dbReference type="SMART" id="SM00052">
    <property type="entry name" value="EAL"/>
    <property type="match status" value="1"/>
</dbReference>
<evidence type="ECO:0000313" key="3">
    <source>
        <dbReference type="Proteomes" id="UP000005522"/>
    </source>
</evidence>
<dbReference type="EMBL" id="CP005986">
    <property type="protein sequence ID" value="AIA56500.1"/>
    <property type="molecule type" value="Genomic_DNA"/>
</dbReference>
<dbReference type="SUPFAM" id="SSF141868">
    <property type="entry name" value="EAL domain-like"/>
    <property type="match status" value="1"/>
</dbReference>
<dbReference type="Gene3D" id="1.10.3210.10">
    <property type="entry name" value="Hypothetical protein af1432"/>
    <property type="match status" value="1"/>
</dbReference>
<dbReference type="InterPro" id="IPR052340">
    <property type="entry name" value="RNase_Y/CdgJ"/>
</dbReference>
<dbReference type="AlphaFoldDB" id="A0A059ZY88"/>
<gene>
    <name evidence="2" type="ORF">Acaty_c2662</name>
</gene>
<dbReference type="InterPro" id="IPR035919">
    <property type="entry name" value="EAL_sf"/>
</dbReference>
<dbReference type="Pfam" id="PF08668">
    <property type="entry name" value="HDOD"/>
    <property type="match status" value="1"/>
</dbReference>
<accession>A0A059ZY88</accession>
<sequence>MSKLPEISEDTALSGTERIARQAILGRQGEIIAYELFARDSETILADPFLASARVLVKAFSWFPVDSLLGGKPAFVNFTDGLFDEKSLELFPARQIVPEFTLAVAPGKEFLDKILALKKHGFRLALDRFSGVSWQLALLPLMDYVKIDLYETAPADWQRALTLIRRGGGVTAHLATVATRVETRVLAQQCFEAGFDYAQGYYFMRPEIVSGKKLTSQQRVVFHLLNLLAAEGPLAEIEEGFRRDPALSYQLLRYLNSAGLRRGEDIDSIRRALVLLGRQPLQRWLTLLMFTNQGPAKASLALQASTRARLAEILREHSVTLDQHPAALHRSFLVGMLSLLDALVDQPMTDLLQELHLPDTLRDALLTRRGEDGQILALVEATERQDEEIAQELCGRLGIPPGILGGLSLDALAWSAALP</sequence>
<organism evidence="2 3">
    <name type="scientific">Acidithiobacillus caldus (strain ATCC 51756 / DSM 8584 / KU)</name>
    <dbReference type="NCBI Taxonomy" id="637389"/>
    <lineage>
        <taxon>Bacteria</taxon>
        <taxon>Pseudomonadati</taxon>
        <taxon>Pseudomonadota</taxon>
        <taxon>Acidithiobacillia</taxon>
        <taxon>Acidithiobacillales</taxon>
        <taxon>Acidithiobacillaceae</taxon>
        <taxon>Acidithiobacillus</taxon>
    </lineage>
</organism>
<dbReference type="KEGG" id="acz:Acaty_c2662"/>
<dbReference type="HOGENOM" id="CLU_044951_1_1_6"/>
<evidence type="ECO:0000259" key="1">
    <source>
        <dbReference type="PROSITE" id="PS51833"/>
    </source>
</evidence>
<protein>
    <submittedName>
        <fullName evidence="2">Putative signal transduction protein</fullName>
    </submittedName>
</protein>
<dbReference type="PROSITE" id="PS51833">
    <property type="entry name" value="HDOD"/>
    <property type="match status" value="1"/>
</dbReference>
<dbReference type="PIRSF" id="PIRSF003180">
    <property type="entry name" value="DiGMPpdiest_YuxH"/>
    <property type="match status" value="1"/>
</dbReference>
<proteinExistence type="predicted"/>
<dbReference type="SUPFAM" id="SSF109604">
    <property type="entry name" value="HD-domain/PDEase-like"/>
    <property type="match status" value="1"/>
</dbReference>
<feature type="domain" description="HDOD" evidence="1">
    <location>
        <begin position="214"/>
        <end position="403"/>
    </location>
</feature>
<dbReference type="Proteomes" id="UP000005522">
    <property type="component" value="Chromosome"/>
</dbReference>
<evidence type="ECO:0000313" key="2">
    <source>
        <dbReference type="EMBL" id="AIA56500.1"/>
    </source>
</evidence>
<name>A0A059ZY88_ACICK</name>
<dbReference type="GeneID" id="92932718"/>
<dbReference type="PANTHER" id="PTHR33525">
    <property type="match status" value="1"/>
</dbReference>
<dbReference type="InterPro" id="IPR001633">
    <property type="entry name" value="EAL_dom"/>
</dbReference>
<dbReference type="InterPro" id="IPR013976">
    <property type="entry name" value="HDOD"/>
</dbReference>
<reference evidence="2 3" key="1">
    <citation type="journal article" date="2009" name="J. Bacteriol.">
        <title>Draft genome sequence of the extremely acidophilic bacterium Acidithiobacillus caldus ATCC 51756 reveals metabolic versatility in the genus Acidithiobacillus.</title>
        <authorList>
            <person name="Valdes J."/>
            <person name="Quatrini R."/>
            <person name="Hallberg K."/>
            <person name="Dopson M."/>
            <person name="Valenzuela P.D."/>
            <person name="Holmes D.S."/>
        </authorList>
    </citation>
    <scope>NUCLEOTIDE SEQUENCE [LARGE SCALE GENOMIC DNA]</scope>
    <source>
        <strain evidence="3">ATCC 51756 / DSM 8584 / KU</strain>
    </source>
</reference>